<evidence type="ECO:0000256" key="1">
    <source>
        <dbReference type="ARBA" id="ARBA00022490"/>
    </source>
</evidence>
<evidence type="ECO:0000256" key="5">
    <source>
        <dbReference type="ARBA" id="ARBA00022884"/>
    </source>
</evidence>
<dbReference type="EMBL" id="JAPQES010000002">
    <property type="protein sequence ID" value="MCY6370422.1"/>
    <property type="molecule type" value="Genomic_DNA"/>
</dbReference>
<comment type="function">
    <text evidence="6">A translational regulator that binds mRNA to regulate translation initiation and/or mRNA stability. Usually binds in the 5'-UTR at or near the Shine-Dalgarno sequence preventing ribosome-binding, thus repressing translation. Its main target seems to be the major flagellin gene, while its function is anatagonized by FliW.</text>
</comment>
<dbReference type="InterPro" id="IPR036107">
    <property type="entry name" value="CsrA_sf"/>
</dbReference>
<dbReference type="InterPro" id="IPR003751">
    <property type="entry name" value="CsrA"/>
</dbReference>
<accession>A0ABT4CN17</accession>
<name>A0ABT4CN17_9CLOT</name>
<comment type="subcellular location">
    <subcellularLocation>
        <location evidence="6">Cytoplasm</location>
    </subcellularLocation>
</comment>
<dbReference type="SUPFAM" id="SSF117130">
    <property type="entry name" value="CsrA-like"/>
    <property type="match status" value="1"/>
</dbReference>
<proteinExistence type="inferred from homology"/>
<keyword evidence="1 6" id="KW-0963">Cytoplasm</keyword>
<comment type="caution">
    <text evidence="7">The sequence shown here is derived from an EMBL/GenBank/DDBJ whole genome shotgun (WGS) entry which is preliminary data.</text>
</comment>
<organism evidence="7 8">
    <name type="scientific">Clostridium ganghwense</name>
    <dbReference type="NCBI Taxonomy" id="312089"/>
    <lineage>
        <taxon>Bacteria</taxon>
        <taxon>Bacillati</taxon>
        <taxon>Bacillota</taxon>
        <taxon>Clostridia</taxon>
        <taxon>Eubacteriales</taxon>
        <taxon>Clostridiaceae</taxon>
        <taxon>Clostridium</taxon>
    </lineage>
</organism>
<evidence type="ECO:0000313" key="8">
    <source>
        <dbReference type="Proteomes" id="UP001079657"/>
    </source>
</evidence>
<dbReference type="Gene3D" id="2.60.40.4380">
    <property type="entry name" value="Translational regulator CsrA"/>
    <property type="match status" value="1"/>
</dbReference>
<keyword evidence="5 6" id="KW-0694">RNA-binding</keyword>
<evidence type="ECO:0000256" key="2">
    <source>
        <dbReference type="ARBA" id="ARBA00022491"/>
    </source>
</evidence>
<comment type="similarity">
    <text evidence="6">Belongs to the CsrA/RsmA family.</text>
</comment>
<evidence type="ECO:0000313" key="7">
    <source>
        <dbReference type="EMBL" id="MCY6370422.1"/>
    </source>
</evidence>
<keyword evidence="4 6" id="KW-0810">Translation regulation</keyword>
<protein>
    <recommendedName>
        <fullName evidence="6">Translational regulator CsrA</fullName>
    </recommendedName>
</protein>
<dbReference type="NCBIfam" id="TIGR00202">
    <property type="entry name" value="csrA"/>
    <property type="match status" value="1"/>
</dbReference>
<sequence>MLVIKRKKGESLLVGDDIEVTVIGIENGAVKLAIDAPKTVTILRSELYKEVGEENQKAAYADISILKKISKK</sequence>
<comment type="subunit">
    <text evidence="6">Homodimer; the beta-strands of each monomer intercalate to form a hydrophobic core, while the alpha-helices form wings that extend away from the core.</text>
</comment>
<evidence type="ECO:0000256" key="3">
    <source>
        <dbReference type="ARBA" id="ARBA00022795"/>
    </source>
</evidence>
<keyword evidence="3 6" id="KW-1005">Bacterial flagellum biogenesis</keyword>
<dbReference type="Pfam" id="PF02599">
    <property type="entry name" value="CsrA"/>
    <property type="match status" value="1"/>
</dbReference>
<dbReference type="HAMAP" id="MF_00167">
    <property type="entry name" value="CsrA"/>
    <property type="match status" value="1"/>
</dbReference>
<reference evidence="7" key="1">
    <citation type="submission" date="2022-12" db="EMBL/GenBank/DDBJ databases">
        <authorList>
            <person name="Wang J."/>
        </authorList>
    </citation>
    <scope>NUCLEOTIDE SEQUENCE</scope>
    <source>
        <strain evidence="7">HY-42-06</strain>
    </source>
</reference>
<gene>
    <name evidence="6 7" type="primary">csrA</name>
    <name evidence="7" type="ORF">OXH55_07215</name>
</gene>
<dbReference type="NCBIfam" id="NF002469">
    <property type="entry name" value="PRK01712.1"/>
    <property type="match status" value="1"/>
</dbReference>
<keyword evidence="2 6" id="KW-0678">Repressor</keyword>
<keyword evidence="8" id="KW-1185">Reference proteome</keyword>
<dbReference type="RefSeq" id="WP_268049163.1">
    <property type="nucleotide sequence ID" value="NZ_JAPQES010000002.1"/>
</dbReference>
<dbReference type="PANTHER" id="PTHR34984">
    <property type="entry name" value="CARBON STORAGE REGULATOR"/>
    <property type="match status" value="1"/>
</dbReference>
<evidence type="ECO:0000256" key="4">
    <source>
        <dbReference type="ARBA" id="ARBA00022845"/>
    </source>
</evidence>
<evidence type="ECO:0000256" key="6">
    <source>
        <dbReference type="HAMAP-Rule" id="MF_00167"/>
    </source>
</evidence>
<dbReference type="Proteomes" id="UP001079657">
    <property type="component" value="Unassembled WGS sequence"/>
</dbReference>
<dbReference type="PANTHER" id="PTHR34984:SF1">
    <property type="entry name" value="CARBON STORAGE REGULATOR"/>
    <property type="match status" value="1"/>
</dbReference>